<evidence type="ECO:0000259" key="1">
    <source>
        <dbReference type="PROSITE" id="PS50994"/>
    </source>
</evidence>
<name>A0AAN7MQ42_MYCAM</name>
<dbReference type="Gene3D" id="3.30.420.10">
    <property type="entry name" value="Ribonuclease H-like superfamily/Ribonuclease H"/>
    <property type="match status" value="1"/>
</dbReference>
<protein>
    <recommendedName>
        <fullName evidence="1">Integrase catalytic domain-containing protein</fullName>
    </recommendedName>
</protein>
<dbReference type="InterPro" id="IPR001584">
    <property type="entry name" value="Integrase_cat-core"/>
</dbReference>
<comment type="caution">
    <text evidence="2">The sequence shown here is derived from an EMBL/GenBank/DDBJ whole genome shotgun (WGS) entry which is preliminary data.</text>
</comment>
<sequence>MEAITQVTHECETCAAIKERWLGFQYDEVWQIDCIGPLPQTGLGKHYIFTIVEATTGWLETYAVNHATARNTIGLEGQILWQHGTPERIESDIAFILTHAFLILFSPPVLLRRGE</sequence>
<dbReference type="EMBL" id="JAUNZN010000018">
    <property type="protein sequence ID" value="KAK4810822.1"/>
    <property type="molecule type" value="Genomic_DNA"/>
</dbReference>
<gene>
    <name evidence="2" type="ORF">QYF61_008794</name>
</gene>
<evidence type="ECO:0000313" key="3">
    <source>
        <dbReference type="Proteomes" id="UP001333110"/>
    </source>
</evidence>
<feature type="domain" description="Integrase catalytic" evidence="1">
    <location>
        <begin position="22"/>
        <end position="115"/>
    </location>
</feature>
<reference evidence="2 3" key="1">
    <citation type="journal article" date="2023" name="J. Hered.">
        <title>Chromosome-level genome of the wood stork (Mycteria americana) provides insight into avian chromosome evolution.</title>
        <authorList>
            <person name="Flamio R. Jr."/>
            <person name="Ramstad K.M."/>
        </authorList>
    </citation>
    <scope>NUCLEOTIDE SEQUENCE [LARGE SCALE GENOMIC DNA]</scope>
    <source>
        <strain evidence="2">JAX WOST 10</strain>
    </source>
</reference>
<dbReference type="GO" id="GO:0003676">
    <property type="term" value="F:nucleic acid binding"/>
    <property type="evidence" value="ECO:0007669"/>
    <property type="project" value="InterPro"/>
</dbReference>
<dbReference type="AlphaFoldDB" id="A0AAN7MQ42"/>
<accession>A0AAN7MQ42</accession>
<proteinExistence type="predicted"/>
<dbReference type="Proteomes" id="UP001333110">
    <property type="component" value="Unassembled WGS sequence"/>
</dbReference>
<organism evidence="2 3">
    <name type="scientific">Mycteria americana</name>
    <name type="common">Wood stork</name>
    <dbReference type="NCBI Taxonomy" id="33587"/>
    <lineage>
        <taxon>Eukaryota</taxon>
        <taxon>Metazoa</taxon>
        <taxon>Chordata</taxon>
        <taxon>Craniata</taxon>
        <taxon>Vertebrata</taxon>
        <taxon>Euteleostomi</taxon>
        <taxon>Archelosauria</taxon>
        <taxon>Archosauria</taxon>
        <taxon>Dinosauria</taxon>
        <taxon>Saurischia</taxon>
        <taxon>Theropoda</taxon>
        <taxon>Coelurosauria</taxon>
        <taxon>Aves</taxon>
        <taxon>Neognathae</taxon>
        <taxon>Neoaves</taxon>
        <taxon>Aequornithes</taxon>
        <taxon>Ciconiiformes</taxon>
        <taxon>Ciconiidae</taxon>
        <taxon>Mycteria</taxon>
    </lineage>
</organism>
<evidence type="ECO:0000313" key="2">
    <source>
        <dbReference type="EMBL" id="KAK4810822.1"/>
    </source>
</evidence>
<dbReference type="PROSITE" id="PS50994">
    <property type="entry name" value="INTEGRASE"/>
    <property type="match status" value="1"/>
</dbReference>
<dbReference type="InterPro" id="IPR012337">
    <property type="entry name" value="RNaseH-like_sf"/>
</dbReference>
<dbReference type="GO" id="GO:0015074">
    <property type="term" value="P:DNA integration"/>
    <property type="evidence" value="ECO:0007669"/>
    <property type="project" value="InterPro"/>
</dbReference>
<dbReference type="InterPro" id="IPR036397">
    <property type="entry name" value="RNaseH_sf"/>
</dbReference>
<dbReference type="SUPFAM" id="SSF53098">
    <property type="entry name" value="Ribonuclease H-like"/>
    <property type="match status" value="1"/>
</dbReference>
<keyword evidence="3" id="KW-1185">Reference proteome</keyword>